<dbReference type="PROSITE" id="PS00675">
    <property type="entry name" value="SIGMA54_INTERACT_1"/>
    <property type="match status" value="1"/>
</dbReference>
<keyword evidence="3" id="KW-0902">Two-component regulatory system</keyword>
<evidence type="ECO:0000256" key="5">
    <source>
        <dbReference type="ARBA" id="ARBA00023125"/>
    </source>
</evidence>
<keyword evidence="8" id="KW-0597">Phosphoprotein</keyword>
<dbReference type="GO" id="GO:0000160">
    <property type="term" value="P:phosphorelay signal transduction system"/>
    <property type="evidence" value="ECO:0007669"/>
    <property type="project" value="UniProtKB-KW"/>
</dbReference>
<dbReference type="Gene3D" id="3.40.50.300">
    <property type="entry name" value="P-loop containing nucleotide triphosphate hydrolases"/>
    <property type="match status" value="1"/>
</dbReference>
<evidence type="ECO:0000259" key="10">
    <source>
        <dbReference type="PROSITE" id="PS50045"/>
    </source>
</evidence>
<keyword evidence="5" id="KW-0238">DNA-binding</keyword>
<dbReference type="GO" id="GO:0043565">
    <property type="term" value="F:sequence-specific DNA binding"/>
    <property type="evidence" value="ECO:0007669"/>
    <property type="project" value="InterPro"/>
</dbReference>
<evidence type="ECO:0000256" key="7">
    <source>
        <dbReference type="ARBA" id="ARBA00023163"/>
    </source>
</evidence>
<dbReference type="InterPro" id="IPR027417">
    <property type="entry name" value="P-loop_NTPase"/>
</dbReference>
<dbReference type="InterPro" id="IPR002197">
    <property type="entry name" value="HTH_Fis"/>
</dbReference>
<dbReference type="GO" id="GO:0005524">
    <property type="term" value="F:ATP binding"/>
    <property type="evidence" value="ECO:0007669"/>
    <property type="project" value="UniProtKB-KW"/>
</dbReference>
<dbReference type="SUPFAM" id="SSF52540">
    <property type="entry name" value="P-loop containing nucleoside triphosphate hydrolases"/>
    <property type="match status" value="1"/>
</dbReference>
<evidence type="ECO:0000256" key="2">
    <source>
        <dbReference type="ARBA" id="ARBA00022840"/>
    </source>
</evidence>
<keyword evidence="1" id="KW-0547">Nucleotide-binding</keyword>
<evidence type="ECO:0000256" key="9">
    <source>
        <dbReference type="SAM" id="MobiDB-lite"/>
    </source>
</evidence>
<dbReference type="PROSITE" id="PS50045">
    <property type="entry name" value="SIGMA54_INTERACT_4"/>
    <property type="match status" value="1"/>
</dbReference>
<evidence type="ECO:0000256" key="8">
    <source>
        <dbReference type="PROSITE-ProRule" id="PRU00169"/>
    </source>
</evidence>
<dbReference type="Gene3D" id="1.10.10.60">
    <property type="entry name" value="Homeodomain-like"/>
    <property type="match status" value="1"/>
</dbReference>
<dbReference type="InterPro" id="IPR025943">
    <property type="entry name" value="Sigma_54_int_dom_ATP-bd_2"/>
</dbReference>
<dbReference type="InterPro" id="IPR058031">
    <property type="entry name" value="AAA_lid_NorR"/>
</dbReference>
<dbReference type="PROSITE" id="PS00676">
    <property type="entry name" value="SIGMA54_INTERACT_2"/>
    <property type="match status" value="1"/>
</dbReference>
<dbReference type="InterPro" id="IPR009057">
    <property type="entry name" value="Homeodomain-like_sf"/>
</dbReference>
<feature type="region of interest" description="Disordered" evidence="9">
    <location>
        <begin position="421"/>
        <end position="442"/>
    </location>
</feature>
<keyword evidence="7" id="KW-0804">Transcription</keyword>
<dbReference type="HOGENOM" id="CLU_000445_0_6_5"/>
<dbReference type="InterPro" id="IPR001789">
    <property type="entry name" value="Sig_transdc_resp-reg_receiver"/>
</dbReference>
<evidence type="ECO:0000259" key="11">
    <source>
        <dbReference type="PROSITE" id="PS50110"/>
    </source>
</evidence>
<dbReference type="InterPro" id="IPR025662">
    <property type="entry name" value="Sigma_54_int_dom_ATP-bd_1"/>
</dbReference>
<dbReference type="PANTHER" id="PTHR32071:SF117">
    <property type="entry name" value="PTS-DEPENDENT DIHYDROXYACETONE KINASE OPERON REGULATORY PROTEIN-RELATED"/>
    <property type="match status" value="1"/>
</dbReference>
<evidence type="ECO:0000256" key="4">
    <source>
        <dbReference type="ARBA" id="ARBA00023015"/>
    </source>
</evidence>
<dbReference type="eggNOG" id="COG2204">
    <property type="taxonomic scope" value="Bacteria"/>
</dbReference>
<dbReference type="EMBL" id="CP000301">
    <property type="protein sequence ID" value="ABD89292.1"/>
    <property type="molecule type" value="Genomic_DNA"/>
</dbReference>
<dbReference type="STRING" id="316056.RPC_3757"/>
<evidence type="ECO:0000256" key="3">
    <source>
        <dbReference type="ARBA" id="ARBA00023012"/>
    </source>
</evidence>
<accession>Q20ZZ4</accession>
<proteinExistence type="predicted"/>
<dbReference type="Pfam" id="PF25601">
    <property type="entry name" value="AAA_lid_14"/>
    <property type="match status" value="1"/>
</dbReference>
<dbReference type="Pfam" id="PF00158">
    <property type="entry name" value="Sigma54_activat"/>
    <property type="match status" value="1"/>
</dbReference>
<feature type="modified residue" description="4-aspartylphosphate" evidence="8">
    <location>
        <position position="70"/>
    </location>
</feature>
<keyword evidence="2" id="KW-0067">ATP-binding</keyword>
<dbReference type="PRINTS" id="PR01590">
    <property type="entry name" value="HTHFIS"/>
</dbReference>
<evidence type="ECO:0000313" key="12">
    <source>
        <dbReference type="EMBL" id="ABD89292.1"/>
    </source>
</evidence>
<dbReference type="Gene3D" id="3.40.50.2300">
    <property type="match status" value="1"/>
</dbReference>
<dbReference type="FunFam" id="3.40.50.300:FF:000006">
    <property type="entry name" value="DNA-binding transcriptional regulator NtrC"/>
    <property type="match status" value="1"/>
</dbReference>
<dbReference type="SMART" id="SM00382">
    <property type="entry name" value="AAA"/>
    <property type="match status" value="1"/>
</dbReference>
<gene>
    <name evidence="12" type="ordered locus">RPC_3757</name>
</gene>
<name>Q20ZZ4_RHOPB</name>
<dbReference type="InterPro" id="IPR002078">
    <property type="entry name" value="Sigma_54_int"/>
</dbReference>
<dbReference type="PROSITE" id="PS00688">
    <property type="entry name" value="SIGMA54_INTERACT_3"/>
    <property type="match status" value="1"/>
</dbReference>
<organism evidence="12">
    <name type="scientific">Rhodopseudomonas palustris (strain BisB18)</name>
    <dbReference type="NCBI Taxonomy" id="316056"/>
    <lineage>
        <taxon>Bacteria</taxon>
        <taxon>Pseudomonadati</taxon>
        <taxon>Pseudomonadota</taxon>
        <taxon>Alphaproteobacteria</taxon>
        <taxon>Hyphomicrobiales</taxon>
        <taxon>Nitrobacteraceae</taxon>
        <taxon>Rhodopseudomonas</taxon>
    </lineage>
</organism>
<dbReference type="SUPFAM" id="SSF52172">
    <property type="entry name" value="CheY-like"/>
    <property type="match status" value="1"/>
</dbReference>
<dbReference type="InterPro" id="IPR011006">
    <property type="entry name" value="CheY-like_superfamily"/>
</dbReference>
<evidence type="ECO:0000256" key="6">
    <source>
        <dbReference type="ARBA" id="ARBA00023159"/>
    </source>
</evidence>
<dbReference type="CDD" id="cd00009">
    <property type="entry name" value="AAA"/>
    <property type="match status" value="1"/>
</dbReference>
<dbReference type="GO" id="GO:0006355">
    <property type="term" value="P:regulation of DNA-templated transcription"/>
    <property type="evidence" value="ECO:0007669"/>
    <property type="project" value="InterPro"/>
</dbReference>
<dbReference type="InterPro" id="IPR025944">
    <property type="entry name" value="Sigma_54_int_dom_CS"/>
</dbReference>
<dbReference type="SUPFAM" id="SSF46689">
    <property type="entry name" value="Homeodomain-like"/>
    <property type="match status" value="1"/>
</dbReference>
<dbReference type="SMART" id="SM00448">
    <property type="entry name" value="REC"/>
    <property type="match status" value="1"/>
</dbReference>
<reference evidence="12" key="1">
    <citation type="submission" date="2006-03" db="EMBL/GenBank/DDBJ databases">
        <title>Complete sequence of Rhodopseudomonas palustris BisB18.</title>
        <authorList>
            <consortium name="US DOE Joint Genome Institute"/>
            <person name="Copeland A."/>
            <person name="Lucas S."/>
            <person name="Lapidus A."/>
            <person name="Barry K."/>
            <person name="Detter J.C."/>
            <person name="Glavina del Rio T."/>
            <person name="Hammon N."/>
            <person name="Israni S."/>
            <person name="Dalin E."/>
            <person name="Tice H."/>
            <person name="Pitluck S."/>
            <person name="Chain P."/>
            <person name="Malfatti S."/>
            <person name="Shin M."/>
            <person name="Vergez L."/>
            <person name="Schmutz J."/>
            <person name="Larimer F."/>
            <person name="Land M."/>
            <person name="Hauser L."/>
            <person name="Pelletier D.A."/>
            <person name="Kyrpides N."/>
            <person name="Anderson I."/>
            <person name="Oda Y."/>
            <person name="Harwood C.S."/>
            <person name="Richardson P."/>
        </authorList>
    </citation>
    <scope>NUCLEOTIDE SEQUENCE [LARGE SCALE GENOMIC DNA]</scope>
    <source>
        <strain evidence="12">BisB18</strain>
    </source>
</reference>
<dbReference type="Pfam" id="PF00072">
    <property type="entry name" value="Response_reg"/>
    <property type="match status" value="1"/>
</dbReference>
<dbReference type="InterPro" id="IPR003593">
    <property type="entry name" value="AAA+_ATPase"/>
</dbReference>
<dbReference type="AlphaFoldDB" id="Q20ZZ4"/>
<dbReference type="Pfam" id="PF02954">
    <property type="entry name" value="HTH_8"/>
    <property type="match status" value="1"/>
</dbReference>
<keyword evidence="6" id="KW-0010">Activator</keyword>
<dbReference type="PROSITE" id="PS50110">
    <property type="entry name" value="RESPONSE_REGULATORY"/>
    <property type="match status" value="1"/>
</dbReference>
<dbReference type="PANTHER" id="PTHR32071">
    <property type="entry name" value="TRANSCRIPTIONAL REGULATORY PROTEIN"/>
    <property type="match status" value="1"/>
</dbReference>
<protein>
    <submittedName>
        <fullName evidence="12">Two component, sigma54 specific, transcriptional regulator, Fis family</fullName>
    </submittedName>
</protein>
<keyword evidence="4" id="KW-0805">Transcription regulation</keyword>
<dbReference type="Gene3D" id="1.10.8.60">
    <property type="match status" value="1"/>
</dbReference>
<feature type="domain" description="Sigma-54 factor interaction" evidence="10">
    <location>
        <begin position="180"/>
        <end position="409"/>
    </location>
</feature>
<dbReference type="KEGG" id="rpc:RPC_3757"/>
<sequence length="499" mass="55357">MDAFASEGRVAERNRGRSMTATVLVVDDEVRSLESLRRVLSDEFEVICAKDAAEARRCLESEIVHAILCDQRMQDETGVEFLKHVRSTWPDPVRMIISGYSESEDIIAGINEAGIYQYVAKPWHPDRLLDTVRGAVELFRLQQETETAAVDMKLAPERVTRVVTEKRGAARQLYDFDRIVHAPDSPLRGVIDLGRRAAEYDISVLITGESGTGKELLARAIHYGSGRAGKAFVVENCGALPDQLLESELFGCKKGAFTGAYQDRIGLFEVADGGTIFLDEIGETSPAFQVKLLRVLQESEIRPLGAQRVRKVDVRVVAATNRDLEAEVRAGRFRRDLYYRLAAFPLHMPALRERPMDIPLIAAKVLADVNKSYGRQVAGIARDTLTAMQRHDWPGNVRELQNEIQRMVVLANDGRLQSKDLSNRVRNAGAPAEPSRAADGEAATLKHRVEALERAMIADALQRHGGNISRVAAELGLSRVGLRNKLGRYDIRKGVVDAD</sequence>
<feature type="domain" description="Response regulatory" evidence="11">
    <location>
        <begin position="22"/>
        <end position="136"/>
    </location>
</feature>
<evidence type="ECO:0000256" key="1">
    <source>
        <dbReference type="ARBA" id="ARBA00022741"/>
    </source>
</evidence>